<name>A0AA88VIY7_9ASTE</name>
<dbReference type="GO" id="GO:0003700">
    <property type="term" value="F:DNA-binding transcription factor activity"/>
    <property type="evidence" value="ECO:0007669"/>
    <property type="project" value="TreeGrafter"/>
</dbReference>
<dbReference type="SUPFAM" id="SSF47459">
    <property type="entry name" value="HLH, helix-loop-helix DNA-binding domain"/>
    <property type="match status" value="1"/>
</dbReference>
<protein>
    <recommendedName>
        <fullName evidence="5">BHLH domain-containing protein</fullName>
    </recommendedName>
</protein>
<keyword evidence="2" id="KW-0805">Transcription regulation</keyword>
<keyword evidence="3" id="KW-0804">Transcription</keyword>
<dbReference type="GO" id="GO:0005634">
    <property type="term" value="C:nucleus"/>
    <property type="evidence" value="ECO:0007669"/>
    <property type="project" value="UniProtKB-SubCell"/>
</dbReference>
<dbReference type="EMBL" id="JAVXUP010001734">
    <property type="protein sequence ID" value="KAK3008614.1"/>
    <property type="molecule type" value="Genomic_DNA"/>
</dbReference>
<dbReference type="InterPro" id="IPR036638">
    <property type="entry name" value="HLH_DNA-bd_sf"/>
</dbReference>
<evidence type="ECO:0000313" key="6">
    <source>
        <dbReference type="EMBL" id="KAK3008614.1"/>
    </source>
</evidence>
<dbReference type="SMART" id="SM00353">
    <property type="entry name" value="HLH"/>
    <property type="match status" value="1"/>
</dbReference>
<evidence type="ECO:0000256" key="3">
    <source>
        <dbReference type="ARBA" id="ARBA00023163"/>
    </source>
</evidence>
<dbReference type="PANTHER" id="PTHR31945:SF150">
    <property type="entry name" value="TRANSCRIPTION FACTOR BHLH93-LIKE"/>
    <property type="match status" value="1"/>
</dbReference>
<evidence type="ECO:0000256" key="1">
    <source>
        <dbReference type="ARBA" id="ARBA00004123"/>
    </source>
</evidence>
<dbReference type="InterPro" id="IPR051358">
    <property type="entry name" value="TF_AMS/ICE1/BHLH6-like"/>
</dbReference>
<evidence type="ECO:0000256" key="2">
    <source>
        <dbReference type="ARBA" id="ARBA00023015"/>
    </source>
</evidence>
<dbReference type="InterPro" id="IPR054502">
    <property type="entry name" value="bHLH-TF_ACT-like_plant"/>
</dbReference>
<comment type="subcellular location">
    <subcellularLocation>
        <location evidence="1">Nucleus</location>
    </subcellularLocation>
</comment>
<keyword evidence="4" id="KW-0539">Nucleus</keyword>
<dbReference type="PROSITE" id="PS50888">
    <property type="entry name" value="BHLH"/>
    <property type="match status" value="1"/>
</dbReference>
<evidence type="ECO:0000256" key="4">
    <source>
        <dbReference type="ARBA" id="ARBA00023242"/>
    </source>
</evidence>
<keyword evidence="7" id="KW-1185">Reference proteome</keyword>
<dbReference type="Pfam" id="PF00010">
    <property type="entry name" value="HLH"/>
    <property type="match status" value="1"/>
</dbReference>
<organism evidence="6 7">
    <name type="scientific">Escallonia herrerae</name>
    <dbReference type="NCBI Taxonomy" id="1293975"/>
    <lineage>
        <taxon>Eukaryota</taxon>
        <taxon>Viridiplantae</taxon>
        <taxon>Streptophyta</taxon>
        <taxon>Embryophyta</taxon>
        <taxon>Tracheophyta</taxon>
        <taxon>Spermatophyta</taxon>
        <taxon>Magnoliopsida</taxon>
        <taxon>eudicotyledons</taxon>
        <taxon>Gunneridae</taxon>
        <taxon>Pentapetalae</taxon>
        <taxon>asterids</taxon>
        <taxon>campanulids</taxon>
        <taxon>Escalloniales</taxon>
        <taxon>Escalloniaceae</taxon>
        <taxon>Escallonia</taxon>
    </lineage>
</organism>
<sequence>MEHSQHGLLEELLAPRREDWTTFQSELVVNEFFPSGSGWSFESYDRETLELSAVSNHSFLELITSPVIPCFECPLSGSGTYPLFQDGFAAPDFASSREKKIDLTPLPNSLVQGDRCNASMVEDGEFDHLGSDLQSLEERSSSCKVETEQSTFNVGLSVERKNKNKKVEGQPSKNLMAERRRRKRLNDRLSMLRSIVPKISKVIISVSLSLILKTFSRLLATCCIKETFSRTNEQMDRTSILGDTIDYMKELLDKIHNLQEEDRQAGVRPMNLVGNLKQLDVNEQTRNPPKVNIFCITLTHESVIYLTNSPKIIRSQFLQFDVERRNIGTRIEICCAAKPGLLLSTVHTLEALGLDINQCVLSCFSDFSLRASCFEAVEHQTMITSEDIKQALFRNAGYGGRCL</sequence>
<proteinExistence type="predicted"/>
<dbReference type="Gene3D" id="4.10.280.10">
    <property type="entry name" value="Helix-loop-helix DNA-binding domain"/>
    <property type="match status" value="1"/>
</dbReference>
<feature type="domain" description="BHLH" evidence="5">
    <location>
        <begin position="169"/>
        <end position="251"/>
    </location>
</feature>
<accession>A0AA88VIY7</accession>
<evidence type="ECO:0000313" key="7">
    <source>
        <dbReference type="Proteomes" id="UP001188597"/>
    </source>
</evidence>
<dbReference type="GO" id="GO:0046983">
    <property type="term" value="F:protein dimerization activity"/>
    <property type="evidence" value="ECO:0007669"/>
    <property type="project" value="InterPro"/>
</dbReference>
<gene>
    <name evidence="6" type="ORF">RJ639_014356</name>
</gene>
<reference evidence="6" key="1">
    <citation type="submission" date="2022-12" db="EMBL/GenBank/DDBJ databases">
        <title>Draft genome assemblies for two species of Escallonia (Escalloniales).</title>
        <authorList>
            <person name="Chanderbali A."/>
            <person name="Dervinis C."/>
            <person name="Anghel I."/>
            <person name="Soltis D."/>
            <person name="Soltis P."/>
            <person name="Zapata F."/>
        </authorList>
    </citation>
    <scope>NUCLEOTIDE SEQUENCE</scope>
    <source>
        <strain evidence="6">UCBG64.0493</strain>
        <tissue evidence="6">Leaf</tissue>
    </source>
</reference>
<dbReference type="Proteomes" id="UP001188597">
    <property type="component" value="Unassembled WGS sequence"/>
</dbReference>
<dbReference type="InterPro" id="IPR011598">
    <property type="entry name" value="bHLH_dom"/>
</dbReference>
<dbReference type="Pfam" id="PF22754">
    <property type="entry name" value="bHLH-TF_ACT-like_plant"/>
    <property type="match status" value="1"/>
</dbReference>
<dbReference type="AlphaFoldDB" id="A0AA88VIY7"/>
<dbReference type="GO" id="GO:0043565">
    <property type="term" value="F:sequence-specific DNA binding"/>
    <property type="evidence" value="ECO:0007669"/>
    <property type="project" value="TreeGrafter"/>
</dbReference>
<comment type="caution">
    <text evidence="6">The sequence shown here is derived from an EMBL/GenBank/DDBJ whole genome shotgun (WGS) entry which is preliminary data.</text>
</comment>
<evidence type="ECO:0000259" key="5">
    <source>
        <dbReference type="PROSITE" id="PS50888"/>
    </source>
</evidence>
<dbReference type="PANTHER" id="PTHR31945">
    <property type="entry name" value="TRANSCRIPTION FACTOR SCREAM2-RELATED"/>
    <property type="match status" value="1"/>
</dbReference>